<evidence type="ECO:0000256" key="1">
    <source>
        <dbReference type="SAM" id="Phobius"/>
    </source>
</evidence>
<feature type="domain" description="Gamma-glutamylcyclotransferase AIG2-like" evidence="2">
    <location>
        <begin position="58"/>
        <end position="169"/>
    </location>
</feature>
<keyword evidence="1" id="KW-0812">Transmembrane</keyword>
<sequence>MAEAETGSTRAGWRTPAGIGTIAAVLSVIVAVIALFVDPGGDDGATPSAASSPAQTYMFVYGTTMPGHLRYPDIEDFVAEATEASVPGRLYDSGAGYPAAKFSGQGTIHGYLLRLRPDRVTEAVTAFTQFEAGMFLHVQVTTADGVTATAYEWINSVDGMKQLPDGRWEADAEA</sequence>
<dbReference type="InterPro" id="IPR009288">
    <property type="entry name" value="AIG2-like_dom"/>
</dbReference>
<keyword evidence="1" id="KW-1133">Transmembrane helix</keyword>
<evidence type="ECO:0000313" key="4">
    <source>
        <dbReference type="Proteomes" id="UP000601223"/>
    </source>
</evidence>
<dbReference type="RefSeq" id="WP_203745864.1">
    <property type="nucleotide sequence ID" value="NZ_BONF01000014.1"/>
</dbReference>
<dbReference type="Proteomes" id="UP000601223">
    <property type="component" value="Unassembled WGS sequence"/>
</dbReference>
<gene>
    <name evidence="3" type="ORF">Cba03nite_28050</name>
</gene>
<proteinExistence type="predicted"/>
<reference evidence="3 4" key="1">
    <citation type="submission" date="2021-01" db="EMBL/GenBank/DDBJ databases">
        <title>Whole genome shotgun sequence of Catellatospora bangladeshensis NBRC 107357.</title>
        <authorList>
            <person name="Komaki H."/>
            <person name="Tamura T."/>
        </authorList>
    </citation>
    <scope>NUCLEOTIDE SEQUENCE [LARGE SCALE GENOMIC DNA]</scope>
    <source>
        <strain evidence="3 4">NBRC 107357</strain>
    </source>
</reference>
<organism evidence="3 4">
    <name type="scientific">Catellatospora bangladeshensis</name>
    <dbReference type="NCBI Taxonomy" id="310355"/>
    <lineage>
        <taxon>Bacteria</taxon>
        <taxon>Bacillati</taxon>
        <taxon>Actinomycetota</taxon>
        <taxon>Actinomycetes</taxon>
        <taxon>Micromonosporales</taxon>
        <taxon>Micromonosporaceae</taxon>
        <taxon>Catellatospora</taxon>
    </lineage>
</organism>
<evidence type="ECO:0000259" key="2">
    <source>
        <dbReference type="Pfam" id="PF06094"/>
    </source>
</evidence>
<protein>
    <recommendedName>
        <fullName evidence="2">Gamma-glutamylcyclotransferase AIG2-like domain-containing protein</fullName>
    </recommendedName>
</protein>
<accession>A0A8J3JBY1</accession>
<comment type="caution">
    <text evidence="3">The sequence shown here is derived from an EMBL/GenBank/DDBJ whole genome shotgun (WGS) entry which is preliminary data.</text>
</comment>
<keyword evidence="1" id="KW-0472">Membrane</keyword>
<feature type="transmembrane region" description="Helical" evidence="1">
    <location>
        <begin position="17"/>
        <end position="37"/>
    </location>
</feature>
<dbReference type="Pfam" id="PF06094">
    <property type="entry name" value="GGACT"/>
    <property type="match status" value="1"/>
</dbReference>
<name>A0A8J3JBY1_9ACTN</name>
<dbReference type="CDD" id="cd06661">
    <property type="entry name" value="GGCT_like"/>
    <property type="match status" value="1"/>
</dbReference>
<dbReference type="AlphaFoldDB" id="A0A8J3JBY1"/>
<evidence type="ECO:0000313" key="3">
    <source>
        <dbReference type="EMBL" id="GIF81456.1"/>
    </source>
</evidence>
<dbReference type="EMBL" id="BONF01000014">
    <property type="protein sequence ID" value="GIF81456.1"/>
    <property type="molecule type" value="Genomic_DNA"/>
</dbReference>
<dbReference type="InterPro" id="IPR036568">
    <property type="entry name" value="GGCT-like_sf"/>
</dbReference>
<keyword evidence="4" id="KW-1185">Reference proteome</keyword>
<dbReference type="Gene3D" id="3.10.490.10">
    <property type="entry name" value="Gamma-glutamyl cyclotransferase-like"/>
    <property type="match status" value="1"/>
</dbReference>
<dbReference type="InterPro" id="IPR013024">
    <property type="entry name" value="GGCT-like"/>
</dbReference>
<dbReference type="SUPFAM" id="SSF110857">
    <property type="entry name" value="Gamma-glutamyl cyclotransferase-like"/>
    <property type="match status" value="1"/>
</dbReference>